<evidence type="ECO:0000313" key="4">
    <source>
        <dbReference type="Proteomes" id="UP001249851"/>
    </source>
</evidence>
<proteinExistence type="predicted"/>
<reference evidence="3" key="1">
    <citation type="journal article" date="2023" name="G3 (Bethesda)">
        <title>Whole genome assembly and annotation of the endangered Caribbean coral Acropora cervicornis.</title>
        <authorList>
            <person name="Selwyn J.D."/>
            <person name="Vollmer S.V."/>
        </authorList>
    </citation>
    <scope>NUCLEOTIDE SEQUENCE</scope>
    <source>
        <strain evidence="3">K2</strain>
    </source>
</reference>
<dbReference type="AlphaFoldDB" id="A0AAD9V6Y8"/>
<sequence length="478" mass="53066">MKSTVDDYHCTLTRGEARSVDEAVDKSSNNGYKSTGLIPPCSSHLCGSTFSSSSVDDPAWKEVVKRYRDIVEREKKFLRSFPAHYGGQVSPLAAHASQARKALSIPGGDISIKRPRPWPPSEEVTHACGVPVEHVCKGASEKIGDRCLPKILAVFSLDSSNPENMVIESRSRKITPSLNPIDDNTSRRGAQHGLLSCKKSCVAVNVIDLTVDDDDETNCRLDEKARSSAVQEACVNDGKQIQQSPPCKSMVDKGNEPCNTRYSRRKRKAVVVQKRKISSTDDPLKRLCISKSSRNEDYKKSGTVTDLSDSKVIEKGDKNDKEAGNIIDHNEIYQQLSIDNESNSPRMKNRERKIMDLKVRLAQQNDKLARLKALGDFSTVLGNNQEERCHSARDKLQQKENHAGELAIKPVNLEDICQHVLKSFDIINSRKLNIKESLPETVPSGANNVSDGCPLKGMTEQDEFLFQLGLGRKIAELR</sequence>
<evidence type="ECO:0000256" key="2">
    <source>
        <dbReference type="SAM" id="MobiDB-lite"/>
    </source>
</evidence>
<feature type="coiled-coil region" evidence="1">
    <location>
        <begin position="347"/>
        <end position="374"/>
    </location>
</feature>
<keyword evidence="1" id="KW-0175">Coiled coil</keyword>
<gene>
    <name evidence="3" type="ORF">P5673_013312</name>
</gene>
<feature type="region of interest" description="Disordered" evidence="2">
    <location>
        <begin position="241"/>
        <end position="260"/>
    </location>
</feature>
<keyword evidence="4" id="KW-1185">Reference proteome</keyword>
<protein>
    <submittedName>
        <fullName evidence="3">Uncharacterized protein</fullName>
    </submittedName>
</protein>
<name>A0AAD9V6Y8_ACRCE</name>
<comment type="caution">
    <text evidence="3">The sequence shown here is derived from an EMBL/GenBank/DDBJ whole genome shotgun (WGS) entry which is preliminary data.</text>
</comment>
<organism evidence="3 4">
    <name type="scientific">Acropora cervicornis</name>
    <name type="common">Staghorn coral</name>
    <dbReference type="NCBI Taxonomy" id="6130"/>
    <lineage>
        <taxon>Eukaryota</taxon>
        <taxon>Metazoa</taxon>
        <taxon>Cnidaria</taxon>
        <taxon>Anthozoa</taxon>
        <taxon>Hexacorallia</taxon>
        <taxon>Scleractinia</taxon>
        <taxon>Astrocoeniina</taxon>
        <taxon>Acroporidae</taxon>
        <taxon>Acropora</taxon>
    </lineage>
</organism>
<dbReference type="Proteomes" id="UP001249851">
    <property type="component" value="Unassembled WGS sequence"/>
</dbReference>
<evidence type="ECO:0000256" key="1">
    <source>
        <dbReference type="SAM" id="Coils"/>
    </source>
</evidence>
<reference evidence="3" key="2">
    <citation type="journal article" date="2023" name="Science">
        <title>Genomic signatures of disease resistance in endangered staghorn corals.</title>
        <authorList>
            <person name="Vollmer S.V."/>
            <person name="Selwyn J.D."/>
            <person name="Despard B.A."/>
            <person name="Roesel C.L."/>
        </authorList>
    </citation>
    <scope>NUCLEOTIDE SEQUENCE</scope>
    <source>
        <strain evidence="3">K2</strain>
    </source>
</reference>
<dbReference type="EMBL" id="JARQWQ010000025">
    <property type="protein sequence ID" value="KAK2563583.1"/>
    <property type="molecule type" value="Genomic_DNA"/>
</dbReference>
<evidence type="ECO:0000313" key="3">
    <source>
        <dbReference type="EMBL" id="KAK2563583.1"/>
    </source>
</evidence>
<accession>A0AAD9V6Y8</accession>